<organism evidence="1 2">
    <name type="scientific">Aspergillus tamarii</name>
    <dbReference type="NCBI Taxonomy" id="41984"/>
    <lineage>
        <taxon>Eukaryota</taxon>
        <taxon>Fungi</taxon>
        <taxon>Dikarya</taxon>
        <taxon>Ascomycota</taxon>
        <taxon>Pezizomycotina</taxon>
        <taxon>Eurotiomycetes</taxon>
        <taxon>Eurotiomycetidae</taxon>
        <taxon>Eurotiales</taxon>
        <taxon>Aspergillaceae</taxon>
        <taxon>Aspergillus</taxon>
        <taxon>Aspergillus subgen. Circumdati</taxon>
    </lineage>
</organism>
<evidence type="ECO:0000313" key="1">
    <source>
        <dbReference type="EMBL" id="KAE8163509.1"/>
    </source>
</evidence>
<proteinExistence type="predicted"/>
<dbReference type="Proteomes" id="UP000326950">
    <property type="component" value="Unassembled WGS sequence"/>
</dbReference>
<name>A0A5N6UXW3_ASPTM</name>
<accession>A0A5N6UXW3</accession>
<reference evidence="1 2" key="1">
    <citation type="submission" date="2019-04" db="EMBL/GenBank/DDBJ databases">
        <title>Friends and foes A comparative genomics study of 23 Aspergillus species from section Flavi.</title>
        <authorList>
            <consortium name="DOE Joint Genome Institute"/>
            <person name="Kjaerbolling I."/>
            <person name="Vesth T."/>
            <person name="Frisvad J.C."/>
            <person name="Nybo J.L."/>
            <person name="Theobald S."/>
            <person name="Kildgaard S."/>
            <person name="Isbrandt T."/>
            <person name="Kuo A."/>
            <person name="Sato A."/>
            <person name="Lyhne E.K."/>
            <person name="Kogle M.E."/>
            <person name="Wiebenga A."/>
            <person name="Kun R.S."/>
            <person name="Lubbers R.J."/>
            <person name="Makela M.R."/>
            <person name="Barry K."/>
            <person name="Chovatia M."/>
            <person name="Clum A."/>
            <person name="Daum C."/>
            <person name="Haridas S."/>
            <person name="He G."/>
            <person name="LaButti K."/>
            <person name="Lipzen A."/>
            <person name="Mondo S."/>
            <person name="Riley R."/>
            <person name="Salamov A."/>
            <person name="Simmons B.A."/>
            <person name="Magnuson J.K."/>
            <person name="Henrissat B."/>
            <person name="Mortensen U.H."/>
            <person name="Larsen T.O."/>
            <person name="Devries R.P."/>
            <person name="Grigoriev I.V."/>
            <person name="Machida M."/>
            <person name="Baker S.E."/>
            <person name="Andersen M.R."/>
        </authorList>
    </citation>
    <scope>NUCLEOTIDE SEQUENCE [LARGE SCALE GENOMIC DNA]</scope>
    <source>
        <strain evidence="1 2">CBS 117626</strain>
    </source>
</reference>
<dbReference type="OrthoDB" id="435881at2759"/>
<evidence type="ECO:0000313" key="2">
    <source>
        <dbReference type="Proteomes" id="UP000326950"/>
    </source>
</evidence>
<gene>
    <name evidence="1" type="ORF">BDV40DRAFT_139026</name>
</gene>
<keyword evidence="2" id="KW-1185">Reference proteome</keyword>
<sequence>MRRAISVFLILVLKYRELFVIRKYRYHFSAHGFNVAYYTLHYNTGNKDCKPIFHRACSPIKTRSTEKHQAVVHRKSYIIKIGEFCHDVSQTKR</sequence>
<dbReference type="AlphaFoldDB" id="A0A5N6UXW3"/>
<protein>
    <submittedName>
        <fullName evidence="1">Uncharacterized protein</fullName>
    </submittedName>
</protein>
<dbReference type="EMBL" id="ML738617">
    <property type="protein sequence ID" value="KAE8163509.1"/>
    <property type="molecule type" value="Genomic_DNA"/>
</dbReference>